<keyword evidence="2" id="KW-1185">Reference proteome</keyword>
<sequence length="62" mass="7022">MPCHAMPCHALFSQTQVLWVSQQRSDNALFSSSGRPNHLHCFRSAATLQLCKLKTLRLLEIV</sequence>
<proteinExistence type="predicted"/>
<organism evidence="1 2">
    <name type="scientific">Hymenolepis diminuta</name>
    <name type="common">Rat tapeworm</name>
    <dbReference type="NCBI Taxonomy" id="6216"/>
    <lineage>
        <taxon>Eukaryota</taxon>
        <taxon>Metazoa</taxon>
        <taxon>Spiralia</taxon>
        <taxon>Lophotrochozoa</taxon>
        <taxon>Platyhelminthes</taxon>
        <taxon>Cestoda</taxon>
        <taxon>Eucestoda</taxon>
        <taxon>Cyclophyllidea</taxon>
        <taxon>Hymenolepididae</taxon>
        <taxon>Hymenolepis</taxon>
    </lineage>
</organism>
<dbReference type="AlphaFoldDB" id="A0A564YN60"/>
<gene>
    <name evidence="1" type="ORF">WMSIL1_LOCUS7863</name>
</gene>
<name>A0A564YN60_HYMDI</name>
<accession>A0A564YN60</accession>
<dbReference type="Proteomes" id="UP000321570">
    <property type="component" value="Unassembled WGS sequence"/>
</dbReference>
<protein>
    <submittedName>
        <fullName evidence="1">Uncharacterized protein</fullName>
    </submittedName>
</protein>
<dbReference type="EMBL" id="CABIJS010000299">
    <property type="protein sequence ID" value="VUZ48646.1"/>
    <property type="molecule type" value="Genomic_DNA"/>
</dbReference>
<evidence type="ECO:0000313" key="2">
    <source>
        <dbReference type="Proteomes" id="UP000321570"/>
    </source>
</evidence>
<reference evidence="1 2" key="1">
    <citation type="submission" date="2019-07" db="EMBL/GenBank/DDBJ databases">
        <authorList>
            <person name="Jastrzebski P J."/>
            <person name="Paukszto L."/>
            <person name="Jastrzebski P J."/>
        </authorList>
    </citation>
    <scope>NUCLEOTIDE SEQUENCE [LARGE SCALE GENOMIC DNA]</scope>
    <source>
        <strain evidence="1 2">WMS-il1</strain>
    </source>
</reference>
<evidence type="ECO:0000313" key="1">
    <source>
        <dbReference type="EMBL" id="VUZ48646.1"/>
    </source>
</evidence>